<evidence type="ECO:0000256" key="1">
    <source>
        <dbReference type="SAM" id="SignalP"/>
    </source>
</evidence>
<proteinExistence type="predicted"/>
<protein>
    <submittedName>
        <fullName evidence="2">Uncharacterized protein</fullName>
    </submittedName>
</protein>
<organism evidence="2">
    <name type="scientific">Fonticula alba</name>
    <name type="common">Slime mold</name>
    <dbReference type="NCBI Taxonomy" id="691883"/>
    <lineage>
        <taxon>Eukaryota</taxon>
        <taxon>Rotosphaerida</taxon>
        <taxon>Fonticulaceae</taxon>
        <taxon>Fonticula</taxon>
    </lineage>
</organism>
<dbReference type="Proteomes" id="UP000030693">
    <property type="component" value="Unassembled WGS sequence"/>
</dbReference>
<gene>
    <name evidence="2" type="ORF">H696_06160</name>
</gene>
<sequence>MIKATLFVALFAALAAVGTANAVPASNNIDILVNKAPSPCQHLLAEFADIIENERDRCDDDAIEIAVELGRCIVWAADKYDGKPVDTSKAFEDCSEIAIKHRDWCKKHEPDSDAAEYELHEEYCYTRYQTYAGNKSFPKKGCDNLALEKIEAKLEKNCISGGFAGVSLDSLCNNKKCIAAMEEAHECGMDRYASPHSVCALLNNTYSFSVFCPEDTVGYKTFTKFDCKVPAHVYDYSEKTTDLKPIEPAPADNN</sequence>
<dbReference type="GeneID" id="20530885"/>
<dbReference type="AlphaFoldDB" id="A0A058YZK5"/>
<feature type="chain" id="PRO_5005156379" evidence="1">
    <location>
        <begin position="23"/>
        <end position="254"/>
    </location>
</feature>
<keyword evidence="3" id="KW-1185">Reference proteome</keyword>
<keyword evidence="1" id="KW-0732">Signal</keyword>
<reference evidence="2" key="1">
    <citation type="submission" date="2013-04" db="EMBL/GenBank/DDBJ databases">
        <title>The Genome Sequence of Fonticula alba ATCC 38817.</title>
        <authorList>
            <consortium name="The Broad Institute Genomics Platform"/>
            <person name="Russ C."/>
            <person name="Cuomo C."/>
            <person name="Burger G."/>
            <person name="Gray M.W."/>
            <person name="Holland P.W.H."/>
            <person name="King N."/>
            <person name="Lang F.B.F."/>
            <person name="Roger A.J."/>
            <person name="Ruiz-Trillo I."/>
            <person name="Brown M."/>
            <person name="Walker B."/>
            <person name="Young S."/>
            <person name="Zeng Q."/>
            <person name="Gargeya S."/>
            <person name="Fitzgerald M."/>
            <person name="Haas B."/>
            <person name="Abouelleil A."/>
            <person name="Allen A.W."/>
            <person name="Alvarado L."/>
            <person name="Arachchi H.M."/>
            <person name="Berlin A.M."/>
            <person name="Chapman S.B."/>
            <person name="Gainer-Dewar J."/>
            <person name="Goldberg J."/>
            <person name="Griggs A."/>
            <person name="Gujja S."/>
            <person name="Hansen M."/>
            <person name="Howarth C."/>
            <person name="Imamovic A."/>
            <person name="Ireland A."/>
            <person name="Larimer J."/>
            <person name="McCowan C."/>
            <person name="Murphy C."/>
            <person name="Pearson M."/>
            <person name="Poon T.W."/>
            <person name="Priest M."/>
            <person name="Roberts A."/>
            <person name="Saif S."/>
            <person name="Shea T."/>
            <person name="Sisk P."/>
            <person name="Sykes S."/>
            <person name="Wortman J."/>
            <person name="Nusbaum C."/>
            <person name="Birren B."/>
        </authorList>
    </citation>
    <scope>NUCLEOTIDE SEQUENCE [LARGE SCALE GENOMIC DNA]</scope>
    <source>
        <strain evidence="2">ATCC 38817</strain>
    </source>
</reference>
<accession>A0A058YZK5</accession>
<dbReference type="EMBL" id="KB932221">
    <property type="protein sequence ID" value="KCV67415.1"/>
    <property type="molecule type" value="Genomic_DNA"/>
</dbReference>
<dbReference type="RefSeq" id="XP_009498181.1">
    <property type="nucleotide sequence ID" value="XM_009499906.1"/>
</dbReference>
<evidence type="ECO:0000313" key="3">
    <source>
        <dbReference type="Proteomes" id="UP000030693"/>
    </source>
</evidence>
<feature type="signal peptide" evidence="1">
    <location>
        <begin position="1"/>
        <end position="22"/>
    </location>
</feature>
<evidence type="ECO:0000313" key="2">
    <source>
        <dbReference type="EMBL" id="KCV67415.1"/>
    </source>
</evidence>
<name>A0A058YZK5_FONAL</name>